<dbReference type="PANTHER" id="PTHR12688:SF0">
    <property type="entry name" value="DYNEIN LIGHT INTERMEDIATE CHAIN"/>
    <property type="match status" value="1"/>
</dbReference>
<dbReference type="GO" id="GO:0005813">
    <property type="term" value="C:centrosome"/>
    <property type="evidence" value="ECO:0007669"/>
    <property type="project" value="TreeGrafter"/>
</dbReference>
<evidence type="ECO:0000256" key="1">
    <source>
        <dbReference type="ARBA" id="ARBA00004245"/>
    </source>
</evidence>
<keyword evidence="7 11" id="KW-0067">ATP-binding</keyword>
<dbReference type="GO" id="GO:0005874">
    <property type="term" value="C:microtubule"/>
    <property type="evidence" value="ECO:0007669"/>
    <property type="project" value="UniProtKB-KW"/>
</dbReference>
<dbReference type="GO" id="GO:0045504">
    <property type="term" value="F:dynein heavy chain binding"/>
    <property type="evidence" value="ECO:0007669"/>
    <property type="project" value="TreeGrafter"/>
</dbReference>
<dbReference type="InterPro" id="IPR008467">
    <property type="entry name" value="Dynein1_light_intermed_chain"/>
</dbReference>
<dbReference type="SUPFAM" id="SSF52540">
    <property type="entry name" value="P-loop containing nucleoside triphosphate hydrolases"/>
    <property type="match status" value="1"/>
</dbReference>
<dbReference type="GO" id="GO:0005868">
    <property type="term" value="C:cytoplasmic dynein complex"/>
    <property type="evidence" value="ECO:0007669"/>
    <property type="project" value="UniProtKB-UniRule"/>
</dbReference>
<dbReference type="GO" id="GO:0007018">
    <property type="term" value="P:microtubule-based movement"/>
    <property type="evidence" value="ECO:0007669"/>
    <property type="project" value="InterPro"/>
</dbReference>
<keyword evidence="4 11" id="KW-0963">Cytoplasm</keyword>
<protein>
    <recommendedName>
        <fullName evidence="11">Dynein light intermediate chain</fullName>
    </recommendedName>
</protein>
<evidence type="ECO:0000313" key="13">
    <source>
        <dbReference type="Proteomes" id="UP000784294"/>
    </source>
</evidence>
<evidence type="ECO:0000256" key="3">
    <source>
        <dbReference type="ARBA" id="ARBA00022448"/>
    </source>
</evidence>
<evidence type="ECO:0000256" key="4">
    <source>
        <dbReference type="ARBA" id="ARBA00022490"/>
    </source>
</evidence>
<gene>
    <name evidence="12" type="ORF">PXEA_LOCUS23158</name>
</gene>
<keyword evidence="9 11" id="KW-0505">Motor protein</keyword>
<keyword evidence="13" id="KW-1185">Reference proteome</keyword>
<keyword evidence="5 11" id="KW-0493">Microtubule</keyword>
<reference evidence="12" key="1">
    <citation type="submission" date="2018-11" db="EMBL/GenBank/DDBJ databases">
        <authorList>
            <consortium name="Pathogen Informatics"/>
        </authorList>
    </citation>
    <scope>NUCLEOTIDE SEQUENCE</scope>
</reference>
<dbReference type="EMBL" id="CAAALY010105570">
    <property type="protein sequence ID" value="VEL29718.1"/>
    <property type="molecule type" value="Genomic_DNA"/>
</dbReference>
<organism evidence="12 13">
    <name type="scientific">Protopolystoma xenopodis</name>
    <dbReference type="NCBI Taxonomy" id="117903"/>
    <lineage>
        <taxon>Eukaryota</taxon>
        <taxon>Metazoa</taxon>
        <taxon>Spiralia</taxon>
        <taxon>Lophotrochozoa</taxon>
        <taxon>Platyhelminthes</taxon>
        <taxon>Monogenea</taxon>
        <taxon>Polyopisthocotylea</taxon>
        <taxon>Polystomatidea</taxon>
        <taxon>Polystomatidae</taxon>
        <taxon>Protopolystoma</taxon>
    </lineage>
</organism>
<evidence type="ECO:0000256" key="6">
    <source>
        <dbReference type="ARBA" id="ARBA00022741"/>
    </source>
</evidence>
<comment type="similarity">
    <text evidence="2 11">Belongs to the dynein light intermediate chain family.</text>
</comment>
<dbReference type="Gene3D" id="3.40.50.300">
    <property type="entry name" value="P-loop containing nucleotide triphosphate hydrolases"/>
    <property type="match status" value="1"/>
</dbReference>
<comment type="subcellular location">
    <subcellularLocation>
        <location evidence="1 11">Cytoplasm</location>
        <location evidence="1 11">Cytoskeleton</location>
    </subcellularLocation>
</comment>
<evidence type="ECO:0000256" key="10">
    <source>
        <dbReference type="ARBA" id="ARBA00023212"/>
    </source>
</evidence>
<keyword evidence="8 11" id="KW-0243">Dynein</keyword>
<dbReference type="OrthoDB" id="27603at2759"/>
<keyword evidence="10 11" id="KW-0206">Cytoskeleton</keyword>
<evidence type="ECO:0000256" key="8">
    <source>
        <dbReference type="ARBA" id="ARBA00023017"/>
    </source>
</evidence>
<evidence type="ECO:0000256" key="7">
    <source>
        <dbReference type="ARBA" id="ARBA00022840"/>
    </source>
</evidence>
<comment type="function">
    <text evidence="11">Acts as one of several non-catalytic accessory components of the cytoplasmic dynein 1 complex that are thought to be involved in linking dynein to cargos and to adapter proteins that regulate dynein function. Cytoplasmic dynein 1 acts as a motor for the intracellular retrograde motility of vesicles and organelles along microtubules. May play a role in binding dynein to membranous organelles or chromosomes.</text>
</comment>
<dbReference type="Proteomes" id="UP000784294">
    <property type="component" value="Unassembled WGS sequence"/>
</dbReference>
<dbReference type="AlphaFoldDB" id="A0A448X700"/>
<comment type="subunit">
    <text evidence="11">Homodimer. The cytoplasmic dynein 1 complex consists of two catalytic heavy chains (HCs) and a number of non-catalytic subunits presented by intermediate chains (ICs).</text>
</comment>
<keyword evidence="3 11" id="KW-0813">Transport</keyword>
<proteinExistence type="inferred from homology"/>
<evidence type="ECO:0000256" key="5">
    <source>
        <dbReference type="ARBA" id="ARBA00022701"/>
    </source>
</evidence>
<evidence type="ECO:0000256" key="11">
    <source>
        <dbReference type="RuleBase" id="RU366047"/>
    </source>
</evidence>
<evidence type="ECO:0000256" key="9">
    <source>
        <dbReference type="ARBA" id="ARBA00023175"/>
    </source>
</evidence>
<keyword evidence="6 11" id="KW-0547">Nucleotide-binding</keyword>
<evidence type="ECO:0000256" key="2">
    <source>
        <dbReference type="ARBA" id="ARBA00006831"/>
    </source>
</evidence>
<dbReference type="InterPro" id="IPR022780">
    <property type="entry name" value="Dynein_light_int_chain"/>
</dbReference>
<comment type="caution">
    <text evidence="12">The sequence shown here is derived from an EMBL/GenBank/DDBJ whole genome shotgun (WGS) entry which is preliminary data.</text>
</comment>
<dbReference type="GO" id="GO:0005524">
    <property type="term" value="F:ATP binding"/>
    <property type="evidence" value="ECO:0007669"/>
    <property type="project" value="UniProtKB-KW"/>
</dbReference>
<dbReference type="Pfam" id="PF05783">
    <property type="entry name" value="DLIC"/>
    <property type="match status" value="1"/>
</dbReference>
<name>A0A448X700_9PLAT</name>
<sequence>MREVMEKSSVKLPHSKALIVLGDNEAGKTTLIARLSGNEDPKKSPGIEYHHIDIKDEERDDQTKLGVWVLDGDMVFIPLLSNALSAYNFADCMAVLVVSMSEPWNIIDRLEFWVELLKNYINKLELSLEEMNEFKESYLF</sequence>
<dbReference type="InterPro" id="IPR027417">
    <property type="entry name" value="P-loop_NTPase"/>
</dbReference>
<dbReference type="GO" id="GO:0000226">
    <property type="term" value="P:microtubule cytoskeleton organization"/>
    <property type="evidence" value="ECO:0007669"/>
    <property type="project" value="TreeGrafter"/>
</dbReference>
<evidence type="ECO:0000313" key="12">
    <source>
        <dbReference type="EMBL" id="VEL29718.1"/>
    </source>
</evidence>
<accession>A0A448X700</accession>
<dbReference type="PANTHER" id="PTHR12688">
    <property type="entry name" value="DYNEIN LIGHT INTERMEDIATE CHAIN"/>
    <property type="match status" value="1"/>
</dbReference>